<dbReference type="Proteomes" id="UP000076400">
    <property type="component" value="Unassembled WGS sequence"/>
</dbReference>
<dbReference type="RefSeq" id="WP_067551326.1">
    <property type="nucleotide sequence ID" value="NZ_LPXN01000002.1"/>
</dbReference>
<sequence length="168" mass="18445">MSLMTVTRFAPKKDKPIAEEPAAAAPRRPVLRAIPDAPVATPHSTKGPQQAAWLAPSSLPKAGVSVPQYLRELDSFQRQQFSTETRKIVMDVSSREVEGVVALAAKLRGRYLAKLLDAAGHGRVAVSETQMKEIQRCREMYEEAMRGIDELKLALNNGEIAIPGMDRP</sequence>
<keyword evidence="3" id="KW-1185">Reference proteome</keyword>
<organism evidence="2 3">
    <name type="scientific">Oceanibaculum pacificum</name>
    <dbReference type="NCBI Taxonomy" id="580166"/>
    <lineage>
        <taxon>Bacteria</taxon>
        <taxon>Pseudomonadati</taxon>
        <taxon>Pseudomonadota</taxon>
        <taxon>Alphaproteobacteria</taxon>
        <taxon>Rhodospirillales</taxon>
        <taxon>Oceanibaculaceae</taxon>
        <taxon>Oceanibaculum</taxon>
    </lineage>
</organism>
<evidence type="ECO:0000313" key="3">
    <source>
        <dbReference type="Proteomes" id="UP000076400"/>
    </source>
</evidence>
<feature type="region of interest" description="Disordered" evidence="1">
    <location>
        <begin position="1"/>
        <end position="31"/>
    </location>
</feature>
<name>A0A154WGS0_9PROT</name>
<dbReference type="AlphaFoldDB" id="A0A154WGS0"/>
<gene>
    <name evidence="2" type="ORF">AUP43_03990</name>
</gene>
<dbReference type="OrthoDB" id="7363504at2"/>
<proteinExistence type="predicted"/>
<evidence type="ECO:0000313" key="2">
    <source>
        <dbReference type="EMBL" id="KZD12723.1"/>
    </source>
</evidence>
<protein>
    <submittedName>
        <fullName evidence="2">Uncharacterized protein</fullName>
    </submittedName>
</protein>
<dbReference type="EMBL" id="LPXN01000002">
    <property type="protein sequence ID" value="KZD12723.1"/>
    <property type="molecule type" value="Genomic_DNA"/>
</dbReference>
<feature type="compositionally biased region" description="Low complexity" evidence="1">
    <location>
        <begin position="19"/>
        <end position="31"/>
    </location>
</feature>
<comment type="caution">
    <text evidence="2">The sequence shown here is derived from an EMBL/GenBank/DDBJ whole genome shotgun (WGS) entry which is preliminary data.</text>
</comment>
<evidence type="ECO:0000256" key="1">
    <source>
        <dbReference type="SAM" id="MobiDB-lite"/>
    </source>
</evidence>
<reference evidence="2 3" key="1">
    <citation type="submission" date="2015-12" db="EMBL/GenBank/DDBJ databases">
        <title>Genome sequence of Oceanibaculum pacificum MCCC 1A02656.</title>
        <authorList>
            <person name="Lu L."/>
            <person name="Lai Q."/>
            <person name="Shao Z."/>
            <person name="Qian P."/>
        </authorList>
    </citation>
    <scope>NUCLEOTIDE SEQUENCE [LARGE SCALE GENOMIC DNA]</scope>
    <source>
        <strain evidence="2 3">MCCC 1A02656</strain>
    </source>
</reference>
<accession>A0A154WGS0</accession>